<evidence type="ECO:0000313" key="1">
    <source>
        <dbReference type="EMBL" id="DAE00171.1"/>
    </source>
</evidence>
<reference evidence="1" key="1">
    <citation type="journal article" date="2021" name="Proc. Natl. Acad. Sci. U.S.A.">
        <title>A Catalog of Tens of Thousands of Viruses from Human Metagenomes Reveals Hidden Associations with Chronic Diseases.</title>
        <authorList>
            <person name="Tisza M.J."/>
            <person name="Buck C.B."/>
        </authorList>
    </citation>
    <scope>NUCLEOTIDE SEQUENCE</scope>
    <source>
        <strain evidence="1">CtClB2</strain>
    </source>
</reference>
<organism evidence="1">
    <name type="scientific">Ackermannviridae sp. ctClB2</name>
    <dbReference type="NCBI Taxonomy" id="2825752"/>
    <lineage>
        <taxon>Viruses</taxon>
        <taxon>Duplodnaviria</taxon>
        <taxon>Heunggongvirae</taxon>
        <taxon>Uroviricota</taxon>
        <taxon>Caudoviricetes</taxon>
        <taxon>Pantevenvirales</taxon>
        <taxon>Ackermannviridae</taxon>
    </lineage>
</organism>
<name>A0A8S5P143_9CAUD</name>
<sequence>MAYVGIKNWNRYKNIINKFRHDAFRNKLTWYHYLFSMNQFGENTDDNSKWEQREIKVLVMYDTIKNWPLNTETTTGTFDEEHVVVYINLKYLKELGYTRGETGEDLAMDMDSVRDYFYLDGIKYRPSGDKPVAQAGDNPLLYRLILKRAEKENTEI</sequence>
<protein>
    <submittedName>
        <fullName evidence="1">Uncharacterized protein</fullName>
    </submittedName>
</protein>
<proteinExistence type="predicted"/>
<dbReference type="EMBL" id="BK015300">
    <property type="protein sequence ID" value="DAE00171.1"/>
    <property type="molecule type" value="Genomic_DNA"/>
</dbReference>
<accession>A0A8S5P143</accession>